<name>A0AAD5RIC7_9PEZI</name>
<evidence type="ECO:0000313" key="2">
    <source>
        <dbReference type="Proteomes" id="UP001201980"/>
    </source>
</evidence>
<proteinExistence type="predicted"/>
<reference evidence="1" key="1">
    <citation type="submission" date="2022-07" db="EMBL/GenBank/DDBJ databases">
        <title>Draft genome sequence of Zalerion maritima ATCC 34329, a (micro)plastics degrading marine fungus.</title>
        <authorList>
            <person name="Paco A."/>
            <person name="Goncalves M.F.M."/>
            <person name="Rocha-Santos T.A.P."/>
            <person name="Alves A."/>
        </authorList>
    </citation>
    <scope>NUCLEOTIDE SEQUENCE</scope>
    <source>
        <strain evidence="1">ATCC 34329</strain>
    </source>
</reference>
<organism evidence="1 2">
    <name type="scientific">Zalerion maritima</name>
    <dbReference type="NCBI Taxonomy" id="339359"/>
    <lineage>
        <taxon>Eukaryota</taxon>
        <taxon>Fungi</taxon>
        <taxon>Dikarya</taxon>
        <taxon>Ascomycota</taxon>
        <taxon>Pezizomycotina</taxon>
        <taxon>Sordariomycetes</taxon>
        <taxon>Lulworthiomycetidae</taxon>
        <taxon>Lulworthiales</taxon>
        <taxon>Lulworthiaceae</taxon>
        <taxon>Zalerion</taxon>
    </lineage>
</organism>
<dbReference type="Proteomes" id="UP001201980">
    <property type="component" value="Unassembled WGS sequence"/>
</dbReference>
<accession>A0AAD5RIC7</accession>
<evidence type="ECO:0000313" key="1">
    <source>
        <dbReference type="EMBL" id="KAJ2893944.1"/>
    </source>
</evidence>
<dbReference type="AlphaFoldDB" id="A0AAD5RIC7"/>
<gene>
    <name evidence="1" type="ORF">MKZ38_008067</name>
</gene>
<comment type="caution">
    <text evidence="1">The sequence shown here is derived from an EMBL/GenBank/DDBJ whole genome shotgun (WGS) entry which is preliminary data.</text>
</comment>
<dbReference type="InterPro" id="IPR011009">
    <property type="entry name" value="Kinase-like_dom_sf"/>
</dbReference>
<sequence length="215" mass="25161">MEESEWKCFHQFTVRLGWNTLTGVGPANDCEHHHVLRLNICRSRTDRIIVRFLRWLPSPLQCAIRKFWPGYFLPGNIVLKKLKPQWDVEFDNEIAMYQRLRPLQGRVIPVYYGEARCEGVRAIILQDIHGVPPFGQQKPYITADEFRRKLEVAYQELCTFGVITDDDKLANTILVDDKVMLVDLEMACDADVNNRDSWRGFTIQGLVRQYKEFLS</sequence>
<dbReference type="SUPFAM" id="SSF56112">
    <property type="entry name" value="Protein kinase-like (PK-like)"/>
    <property type="match status" value="1"/>
</dbReference>
<protein>
    <submittedName>
        <fullName evidence="1">Uncharacterized protein</fullName>
    </submittedName>
</protein>
<dbReference type="EMBL" id="JAKWBI020000547">
    <property type="protein sequence ID" value="KAJ2893944.1"/>
    <property type="molecule type" value="Genomic_DNA"/>
</dbReference>
<keyword evidence="2" id="KW-1185">Reference proteome</keyword>